<accession>A0A556V4M0</accession>
<evidence type="ECO:0000256" key="5">
    <source>
        <dbReference type="ARBA" id="ARBA00023125"/>
    </source>
</evidence>
<dbReference type="InterPro" id="IPR035500">
    <property type="entry name" value="NHR-like_dom_sf"/>
</dbReference>
<sequence length="804" mass="91641">MEKDKRWKVKFRDVAPTYFPQTRVDCRYTLSSEHQWRCRDWIGIFQNNEESLEFSLVTPASYCRTLVLQGLPVWMWTSWGGLRCEFLSPSALQTSDELVTLEEERNGEETKRENLMLVVVCKSHEKLSEELNSLISERAENQQRIKELEGDLSGLMQQRQDSEGGLDRMKERVKKLTVQRKAEEDERRNLQMEVKRCHEELQVLQERLETSDCSVEVLRRDLSELGALQSQNQTELHQIRLQAAQTTLQLSQANLNLREGQAGWAKERENLRRNSELDKERVQKLSHELQKKEEWLEEERTEREKLEQELGNEKACNRSRSLEMRKACPDPDSPSSGYQTHSPSSQSQPSSPEELSLDSQHRAPSSDLNPIQGPTSSSPKHVYQFPELKRTHITSSEQSANSHSFTGRRSCSAFTRSGGMVLLCKGFFRRSIQQNISYKMCVKNEKCQVVRMNRNRCQHCRFKKCLSVGMSRDAVRFGRIPKREKQRLLDEMQSLINTHNSTDVDSAMPSKATPTDPTTSPQCHQSDEVMGISVKVKEEEKHVETNKKVDDLNAAPSSSHKSQPPPVPPYLTPTPPCSTQARVTFTGSDIKRETPCPWRPSAGAKVLACPLNSCPVYSSGVSTQQVWDSFSQCFSPAVKDVVEFSRNIPGFYLLSQDDQIRLLKSGTFQVLMVRFSSLFDTKQRAVRFSNGELYPLASLRALGMGPLLDAMFEFSEKLSVLELEADELSLFMAVVLVSADRAGVSNMATVEKLQDDLIDGLRTLITSRRLDDSEIFHKLLLCLPDLRTLDSLHSEKLSAFHIDL</sequence>
<evidence type="ECO:0000256" key="6">
    <source>
        <dbReference type="ARBA" id="ARBA00023163"/>
    </source>
</evidence>
<feature type="compositionally biased region" description="Polar residues" evidence="10">
    <location>
        <begin position="393"/>
        <end position="409"/>
    </location>
</feature>
<keyword evidence="5" id="KW-0238">DNA-binding</keyword>
<feature type="compositionally biased region" description="Polar residues" evidence="10">
    <location>
        <begin position="512"/>
        <end position="524"/>
    </location>
</feature>
<evidence type="ECO:0000313" key="13">
    <source>
        <dbReference type="EMBL" id="TSU50035.1"/>
    </source>
</evidence>
<dbReference type="PROSITE" id="PS51843">
    <property type="entry name" value="NR_LBD"/>
    <property type="match status" value="1"/>
</dbReference>
<feature type="region of interest" description="Disordered" evidence="10">
    <location>
        <begin position="498"/>
        <end position="527"/>
    </location>
</feature>
<evidence type="ECO:0000256" key="3">
    <source>
        <dbReference type="ARBA" id="ARBA00022833"/>
    </source>
</evidence>
<keyword evidence="9" id="KW-0175">Coiled coil</keyword>
<protein>
    <submittedName>
        <fullName evidence="13">Nuclear hormone receptor E75</fullName>
    </submittedName>
</protein>
<dbReference type="Pfam" id="PF07888">
    <property type="entry name" value="CALCOCO1"/>
    <property type="match status" value="1"/>
</dbReference>
<proteinExistence type="predicted"/>
<dbReference type="Pfam" id="PF17751">
    <property type="entry name" value="SKICH"/>
    <property type="match status" value="1"/>
</dbReference>
<name>A0A556V4M0_BAGYA</name>
<feature type="region of interest" description="Disordered" evidence="10">
    <location>
        <begin position="390"/>
        <end position="409"/>
    </location>
</feature>
<dbReference type="Pfam" id="PF00104">
    <property type="entry name" value="Hormone_recep"/>
    <property type="match status" value="1"/>
</dbReference>
<dbReference type="SMART" id="SM00399">
    <property type="entry name" value="ZnF_C4"/>
    <property type="match status" value="1"/>
</dbReference>
<dbReference type="SUPFAM" id="SSF48508">
    <property type="entry name" value="Nuclear receptor ligand-binding domain"/>
    <property type="match status" value="1"/>
</dbReference>
<evidence type="ECO:0000256" key="10">
    <source>
        <dbReference type="SAM" id="MobiDB-lite"/>
    </source>
</evidence>
<dbReference type="PANTHER" id="PTHR24082:SF501">
    <property type="entry name" value="NUCLEAR RECEPTOR SUBFAMILY 1, GROUP D, MEMBER 4A ISOFORM X1"/>
    <property type="match status" value="1"/>
</dbReference>
<dbReference type="InterPro" id="IPR001723">
    <property type="entry name" value="Nuclear_hrmn_rcpt"/>
</dbReference>
<keyword evidence="8" id="KW-0539">Nucleus</keyword>
<feature type="compositionally biased region" description="Basic and acidic residues" evidence="10">
    <location>
        <begin position="539"/>
        <end position="551"/>
    </location>
</feature>
<feature type="coiled-coil region" evidence="9">
    <location>
        <begin position="124"/>
        <end position="207"/>
    </location>
</feature>
<dbReference type="InterPro" id="IPR041611">
    <property type="entry name" value="SKICH"/>
</dbReference>
<dbReference type="Pfam" id="PF00105">
    <property type="entry name" value="zf-C4"/>
    <property type="match status" value="1"/>
</dbReference>
<dbReference type="PRINTS" id="PR00398">
    <property type="entry name" value="STRDHORMONER"/>
</dbReference>
<evidence type="ECO:0000256" key="9">
    <source>
        <dbReference type="SAM" id="Coils"/>
    </source>
</evidence>
<dbReference type="EMBL" id="VCAZ01000118">
    <property type="protein sequence ID" value="TSU50035.1"/>
    <property type="molecule type" value="Genomic_DNA"/>
</dbReference>
<evidence type="ECO:0000256" key="4">
    <source>
        <dbReference type="ARBA" id="ARBA00023015"/>
    </source>
</evidence>
<feature type="domain" description="NR LBD" evidence="12">
    <location>
        <begin position="548"/>
        <end position="804"/>
    </location>
</feature>
<keyword evidence="2" id="KW-0863">Zinc-finger</keyword>
<feature type="compositionally biased region" description="Pro residues" evidence="10">
    <location>
        <begin position="563"/>
        <end position="576"/>
    </location>
</feature>
<feature type="compositionally biased region" description="Low complexity" evidence="10">
    <location>
        <begin position="342"/>
        <end position="358"/>
    </location>
</feature>
<feature type="domain" description="Nuclear receptor" evidence="11">
    <location>
        <begin position="424"/>
        <end position="477"/>
    </location>
</feature>
<dbReference type="PANTHER" id="PTHR24082">
    <property type="entry name" value="NUCLEAR HORMONE RECEPTOR"/>
    <property type="match status" value="1"/>
</dbReference>
<dbReference type="GO" id="GO:0030154">
    <property type="term" value="P:cell differentiation"/>
    <property type="evidence" value="ECO:0007669"/>
    <property type="project" value="TreeGrafter"/>
</dbReference>
<keyword evidence="7 13" id="KW-0675">Receptor</keyword>
<evidence type="ECO:0000256" key="1">
    <source>
        <dbReference type="ARBA" id="ARBA00022723"/>
    </source>
</evidence>
<keyword evidence="1" id="KW-0479">Metal-binding</keyword>
<comment type="caution">
    <text evidence="13">The sequence shown here is derived from an EMBL/GenBank/DDBJ whole genome shotgun (WGS) entry which is preliminary data.</text>
</comment>
<dbReference type="GO" id="GO:0008270">
    <property type="term" value="F:zinc ion binding"/>
    <property type="evidence" value="ECO:0007669"/>
    <property type="project" value="UniProtKB-KW"/>
</dbReference>
<dbReference type="Gene3D" id="3.30.50.10">
    <property type="entry name" value="Erythroid Transcription Factor GATA-1, subunit A"/>
    <property type="match status" value="1"/>
</dbReference>
<evidence type="ECO:0000259" key="11">
    <source>
        <dbReference type="PROSITE" id="PS51030"/>
    </source>
</evidence>
<dbReference type="GO" id="GO:0004879">
    <property type="term" value="F:nuclear receptor activity"/>
    <property type="evidence" value="ECO:0007669"/>
    <property type="project" value="TreeGrafter"/>
</dbReference>
<evidence type="ECO:0000313" key="14">
    <source>
        <dbReference type="Proteomes" id="UP000319801"/>
    </source>
</evidence>
<evidence type="ECO:0000259" key="12">
    <source>
        <dbReference type="PROSITE" id="PS51843"/>
    </source>
</evidence>
<organism evidence="13 14">
    <name type="scientific">Bagarius yarrelli</name>
    <name type="common">Goonch</name>
    <name type="synonym">Bagrus yarrelli</name>
    <dbReference type="NCBI Taxonomy" id="175774"/>
    <lineage>
        <taxon>Eukaryota</taxon>
        <taxon>Metazoa</taxon>
        <taxon>Chordata</taxon>
        <taxon>Craniata</taxon>
        <taxon>Vertebrata</taxon>
        <taxon>Euteleostomi</taxon>
        <taxon>Actinopterygii</taxon>
        <taxon>Neopterygii</taxon>
        <taxon>Teleostei</taxon>
        <taxon>Ostariophysi</taxon>
        <taxon>Siluriformes</taxon>
        <taxon>Sisoridae</taxon>
        <taxon>Sisorinae</taxon>
        <taxon>Bagarius</taxon>
    </lineage>
</organism>
<gene>
    <name evidence="13" type="ORF">Baya_12964</name>
</gene>
<keyword evidence="6" id="KW-0804">Transcription</keyword>
<dbReference type="PRINTS" id="PR00047">
    <property type="entry name" value="STROIDFINGER"/>
</dbReference>
<dbReference type="InterPro" id="IPR001628">
    <property type="entry name" value="Znf_hrmn_rcpt"/>
</dbReference>
<keyword evidence="14" id="KW-1185">Reference proteome</keyword>
<feature type="compositionally biased region" description="Polar residues" evidence="10">
    <location>
        <begin position="362"/>
        <end position="379"/>
    </location>
</feature>
<dbReference type="AlphaFoldDB" id="A0A556V4M0"/>
<dbReference type="SUPFAM" id="SSF57716">
    <property type="entry name" value="Glucocorticoid receptor-like (DNA-binding domain)"/>
    <property type="match status" value="1"/>
</dbReference>
<dbReference type="InterPro" id="IPR050234">
    <property type="entry name" value="Nuclear_hormone_rcpt_NR1"/>
</dbReference>
<dbReference type="PROSITE" id="PS51030">
    <property type="entry name" value="NUCLEAR_REC_DBD_2"/>
    <property type="match status" value="1"/>
</dbReference>
<dbReference type="Proteomes" id="UP000319801">
    <property type="component" value="Unassembled WGS sequence"/>
</dbReference>
<feature type="compositionally biased region" description="Basic and acidic residues" evidence="10">
    <location>
        <begin position="294"/>
        <end position="329"/>
    </location>
</feature>
<dbReference type="InterPro" id="IPR013088">
    <property type="entry name" value="Znf_NHR/GATA"/>
</dbReference>
<dbReference type="GO" id="GO:0000978">
    <property type="term" value="F:RNA polymerase II cis-regulatory region sequence-specific DNA binding"/>
    <property type="evidence" value="ECO:0007669"/>
    <property type="project" value="TreeGrafter"/>
</dbReference>
<dbReference type="Gene3D" id="1.10.565.10">
    <property type="entry name" value="Retinoid X Receptor"/>
    <property type="match status" value="1"/>
</dbReference>
<feature type="region of interest" description="Disordered" evidence="10">
    <location>
        <begin position="539"/>
        <end position="577"/>
    </location>
</feature>
<dbReference type="Gene3D" id="2.60.40.2840">
    <property type="match status" value="1"/>
</dbReference>
<dbReference type="SMART" id="SM00430">
    <property type="entry name" value="HOLI"/>
    <property type="match status" value="1"/>
</dbReference>
<dbReference type="GO" id="GO:0009755">
    <property type="term" value="P:hormone-mediated signaling pathway"/>
    <property type="evidence" value="ECO:0007669"/>
    <property type="project" value="TreeGrafter"/>
</dbReference>
<dbReference type="OrthoDB" id="7634782at2759"/>
<dbReference type="GO" id="GO:0000122">
    <property type="term" value="P:negative regulation of transcription by RNA polymerase II"/>
    <property type="evidence" value="ECO:0007669"/>
    <property type="project" value="TreeGrafter"/>
</dbReference>
<dbReference type="InterPro" id="IPR000536">
    <property type="entry name" value="Nucl_hrmn_rcpt_lig-bd"/>
</dbReference>
<feature type="region of interest" description="Disordered" evidence="10">
    <location>
        <begin position="294"/>
        <end position="381"/>
    </location>
</feature>
<evidence type="ECO:0000256" key="7">
    <source>
        <dbReference type="ARBA" id="ARBA00023170"/>
    </source>
</evidence>
<keyword evidence="3" id="KW-0862">Zinc</keyword>
<evidence type="ECO:0000256" key="2">
    <source>
        <dbReference type="ARBA" id="ARBA00022771"/>
    </source>
</evidence>
<dbReference type="GO" id="GO:0045944">
    <property type="term" value="P:positive regulation of transcription by RNA polymerase II"/>
    <property type="evidence" value="ECO:0007669"/>
    <property type="project" value="TreeGrafter"/>
</dbReference>
<dbReference type="InterPro" id="IPR012852">
    <property type="entry name" value="CALCOCO1-like"/>
</dbReference>
<reference evidence="13 14" key="1">
    <citation type="journal article" date="2019" name="Genome Biol. Evol.">
        <title>Whole-Genome Sequencing of the Giant Devil Catfish, Bagarius yarrelli.</title>
        <authorList>
            <person name="Jiang W."/>
            <person name="Lv Y."/>
            <person name="Cheng L."/>
            <person name="Yang K."/>
            <person name="Chao B."/>
            <person name="Wang X."/>
            <person name="Li Y."/>
            <person name="Pan X."/>
            <person name="You X."/>
            <person name="Zhang Y."/>
            <person name="Yang J."/>
            <person name="Li J."/>
            <person name="Zhang X."/>
            <person name="Liu S."/>
            <person name="Sun C."/>
            <person name="Yang J."/>
            <person name="Shi Q."/>
        </authorList>
    </citation>
    <scope>NUCLEOTIDE SEQUENCE [LARGE SCALE GENOMIC DNA]</scope>
    <source>
        <strain evidence="13">JWS20170419001</strain>
        <tissue evidence="13">Muscle</tissue>
    </source>
</reference>
<keyword evidence="4" id="KW-0805">Transcription regulation</keyword>
<evidence type="ECO:0000256" key="8">
    <source>
        <dbReference type="ARBA" id="ARBA00023242"/>
    </source>
</evidence>